<evidence type="ECO:0000313" key="1">
    <source>
        <dbReference type="EMBL" id="KKN74323.1"/>
    </source>
</evidence>
<reference evidence="1" key="1">
    <citation type="journal article" date="2015" name="Nature">
        <title>Complex archaea that bridge the gap between prokaryotes and eukaryotes.</title>
        <authorList>
            <person name="Spang A."/>
            <person name="Saw J.H."/>
            <person name="Jorgensen S.L."/>
            <person name="Zaremba-Niedzwiedzka K."/>
            <person name="Martijn J."/>
            <person name="Lind A.E."/>
            <person name="van Eijk R."/>
            <person name="Schleper C."/>
            <person name="Guy L."/>
            <person name="Ettema T.J."/>
        </authorList>
    </citation>
    <scope>NUCLEOTIDE SEQUENCE</scope>
</reference>
<accession>A0A0F9W8F6</accession>
<proteinExistence type="predicted"/>
<protein>
    <recommendedName>
        <fullName evidence="2">Helix-turn-helix domain-containing protein</fullName>
    </recommendedName>
</protein>
<evidence type="ECO:0008006" key="2">
    <source>
        <dbReference type="Google" id="ProtNLM"/>
    </source>
</evidence>
<sequence>MTPRRLLTPDDVATRTGLTRVQVDRLIKRRQLRAIHYGARTPRVTLNALGEYVIAVIRKANEDDH</sequence>
<name>A0A0F9W8F6_9ZZZZ</name>
<organism evidence="1">
    <name type="scientific">marine sediment metagenome</name>
    <dbReference type="NCBI Taxonomy" id="412755"/>
    <lineage>
        <taxon>unclassified sequences</taxon>
        <taxon>metagenomes</taxon>
        <taxon>ecological metagenomes</taxon>
    </lineage>
</organism>
<gene>
    <name evidence="1" type="ORF">LCGC14_0391240</name>
</gene>
<comment type="caution">
    <text evidence="1">The sequence shown here is derived from an EMBL/GenBank/DDBJ whole genome shotgun (WGS) entry which is preliminary data.</text>
</comment>
<dbReference type="EMBL" id="LAZR01000328">
    <property type="protein sequence ID" value="KKN74323.1"/>
    <property type="molecule type" value="Genomic_DNA"/>
</dbReference>
<dbReference type="AlphaFoldDB" id="A0A0F9W8F6"/>